<dbReference type="SUPFAM" id="SSF53474">
    <property type="entry name" value="alpha/beta-Hydrolases"/>
    <property type="match status" value="1"/>
</dbReference>
<dbReference type="PIRSF" id="PIRSF031982">
    <property type="entry name" value="UCP031982_abhydr"/>
    <property type="match status" value="1"/>
</dbReference>
<name>A0A1G6X6X5_9RHOB</name>
<dbReference type="InterPro" id="IPR016986">
    <property type="entry name" value="UCP031982_abhydr"/>
</dbReference>
<feature type="chain" id="PRO_5011672244" description="Dienelactone hydrolase" evidence="1">
    <location>
        <begin position="19"/>
        <end position="323"/>
    </location>
</feature>
<dbReference type="EMBL" id="FNAH01000002">
    <property type="protein sequence ID" value="SDD73920.1"/>
    <property type="molecule type" value="Genomic_DNA"/>
</dbReference>
<gene>
    <name evidence="2" type="ORF">SAMN05421538_102317</name>
</gene>
<reference evidence="2 3" key="1">
    <citation type="submission" date="2016-10" db="EMBL/GenBank/DDBJ databases">
        <authorList>
            <person name="de Groot N.N."/>
        </authorList>
    </citation>
    <scope>NUCLEOTIDE SEQUENCE [LARGE SCALE GENOMIC DNA]</scope>
    <source>
        <strain evidence="2 3">DSM 22220</strain>
    </source>
</reference>
<accession>A0A1G6X6X5</accession>
<proteinExistence type="predicted"/>
<protein>
    <recommendedName>
        <fullName evidence="4">Dienelactone hydrolase</fullName>
    </recommendedName>
</protein>
<dbReference type="InterPro" id="IPR029058">
    <property type="entry name" value="AB_hydrolase_fold"/>
</dbReference>
<sequence length="323" mass="33662">MIFRLTLAILLITSPALAAAAPGYARIEDRSVSGRPLAMSIWYPAQQPQSASIGGNPVFKGSPAAVDAPIDAKDLPLVVMSHGGLRSAPGSGAWLAASIARAGYIFVELSAPRPESAAEALDEIWLRPQDLSRAIDRILSDDDWGLRVDPDRIAVAGVALGATAALTLAGAELDKAGYLRGCDGEGGKPGPDCDWLARQNVSLSDTSRDGLATIARDRRVDAVIAIGPEYAERLGDLPADIASLWVTLGESDTTSGAQNATISTVIAEASIVDSFAVCTPAGPEILAEEGEDGAICGSSPEARETIHRLVADEVIAFLKHFVD</sequence>
<evidence type="ECO:0000256" key="1">
    <source>
        <dbReference type="SAM" id="SignalP"/>
    </source>
</evidence>
<keyword evidence="3" id="KW-1185">Reference proteome</keyword>
<keyword evidence="1" id="KW-0732">Signal</keyword>
<evidence type="ECO:0008006" key="4">
    <source>
        <dbReference type="Google" id="ProtNLM"/>
    </source>
</evidence>
<organism evidence="2 3">
    <name type="scientific">Paracoccus isoporae</name>
    <dbReference type="NCBI Taxonomy" id="591205"/>
    <lineage>
        <taxon>Bacteria</taxon>
        <taxon>Pseudomonadati</taxon>
        <taxon>Pseudomonadota</taxon>
        <taxon>Alphaproteobacteria</taxon>
        <taxon>Rhodobacterales</taxon>
        <taxon>Paracoccaceae</taxon>
        <taxon>Paracoccus</taxon>
    </lineage>
</organism>
<evidence type="ECO:0000313" key="3">
    <source>
        <dbReference type="Proteomes" id="UP000199344"/>
    </source>
</evidence>
<dbReference type="AlphaFoldDB" id="A0A1G6X6X5"/>
<evidence type="ECO:0000313" key="2">
    <source>
        <dbReference type="EMBL" id="SDD73920.1"/>
    </source>
</evidence>
<dbReference type="Gene3D" id="3.40.50.1820">
    <property type="entry name" value="alpha/beta hydrolase"/>
    <property type="match status" value="1"/>
</dbReference>
<dbReference type="Proteomes" id="UP000199344">
    <property type="component" value="Unassembled WGS sequence"/>
</dbReference>
<dbReference type="STRING" id="591205.SAMN05421538_102317"/>
<feature type="signal peptide" evidence="1">
    <location>
        <begin position="1"/>
        <end position="18"/>
    </location>
</feature>